<gene>
    <name evidence="2" type="ORF">FD28_GL000646</name>
</gene>
<dbReference type="PATRIC" id="fig|1423753.3.peg.677"/>
<dbReference type="EMBL" id="AZFS01000060">
    <property type="protein sequence ID" value="KRL94099.1"/>
    <property type="molecule type" value="Genomic_DNA"/>
</dbReference>
<keyword evidence="1" id="KW-0732">Signal</keyword>
<dbReference type="AlphaFoldDB" id="A0A0R1URM7"/>
<feature type="chain" id="PRO_5039208986" description="DUF4822 domain-containing protein" evidence="1">
    <location>
        <begin position="27"/>
        <end position="155"/>
    </location>
</feature>
<evidence type="ECO:0008006" key="4">
    <source>
        <dbReference type="Google" id="ProtNLM"/>
    </source>
</evidence>
<evidence type="ECO:0000313" key="2">
    <source>
        <dbReference type="EMBL" id="KRL94099.1"/>
    </source>
</evidence>
<name>A0A0R1URM7_9LACO</name>
<feature type="signal peptide" evidence="1">
    <location>
        <begin position="1"/>
        <end position="26"/>
    </location>
</feature>
<proteinExistence type="predicted"/>
<reference evidence="2 3" key="1">
    <citation type="journal article" date="2015" name="Genome Announc.">
        <title>Expanding the biotechnology potential of lactobacilli through comparative genomics of 213 strains and associated genera.</title>
        <authorList>
            <person name="Sun Z."/>
            <person name="Harris H.M."/>
            <person name="McCann A."/>
            <person name="Guo C."/>
            <person name="Argimon S."/>
            <person name="Zhang W."/>
            <person name="Yang X."/>
            <person name="Jeffery I.B."/>
            <person name="Cooney J.C."/>
            <person name="Kagawa T.F."/>
            <person name="Liu W."/>
            <person name="Song Y."/>
            <person name="Salvetti E."/>
            <person name="Wrobel A."/>
            <person name="Rasinkangas P."/>
            <person name="Parkhill J."/>
            <person name="Rea M.C."/>
            <person name="O'Sullivan O."/>
            <person name="Ritari J."/>
            <person name="Douillard F.P."/>
            <person name="Paul Ross R."/>
            <person name="Yang R."/>
            <person name="Briner A.E."/>
            <person name="Felis G.E."/>
            <person name="de Vos W.M."/>
            <person name="Barrangou R."/>
            <person name="Klaenhammer T.R."/>
            <person name="Caufield P.W."/>
            <person name="Cui Y."/>
            <person name="Zhang H."/>
            <person name="O'Toole P.W."/>
        </authorList>
    </citation>
    <scope>NUCLEOTIDE SEQUENCE [LARGE SCALE GENOMIC DNA]</scope>
    <source>
        <strain evidence="2 3">DSM 16381</strain>
    </source>
</reference>
<sequence length="155" mass="17933">MMKMKKNLFIATMAVAAGLSLGGVMAPSTTAEAKIHYTTTPKSFRGTWVRADDEDPANINTLRISKYVYDYQYNHHGKKGTLVKWSGKKKSHYYNHSDLSVKKGKHKGTWRISWYRMNSIFDETIKREKHNGKTALVFLDRYGDGTPLRIYFYKK</sequence>
<evidence type="ECO:0000256" key="1">
    <source>
        <dbReference type="SAM" id="SignalP"/>
    </source>
</evidence>
<organism evidence="2 3">
    <name type="scientific">Levilactobacillus hammesii DSM 16381</name>
    <dbReference type="NCBI Taxonomy" id="1423753"/>
    <lineage>
        <taxon>Bacteria</taxon>
        <taxon>Bacillati</taxon>
        <taxon>Bacillota</taxon>
        <taxon>Bacilli</taxon>
        <taxon>Lactobacillales</taxon>
        <taxon>Lactobacillaceae</taxon>
        <taxon>Levilactobacillus</taxon>
    </lineage>
</organism>
<accession>A0A0R1URM7</accession>
<comment type="caution">
    <text evidence="2">The sequence shown here is derived from an EMBL/GenBank/DDBJ whole genome shotgun (WGS) entry which is preliminary data.</text>
</comment>
<dbReference type="Proteomes" id="UP000051580">
    <property type="component" value="Unassembled WGS sequence"/>
</dbReference>
<evidence type="ECO:0000313" key="3">
    <source>
        <dbReference type="Proteomes" id="UP000051580"/>
    </source>
</evidence>
<keyword evidence="3" id="KW-1185">Reference proteome</keyword>
<dbReference type="STRING" id="1423753.FD28_GL000646"/>
<protein>
    <recommendedName>
        <fullName evidence="4">DUF4822 domain-containing protein</fullName>
    </recommendedName>
</protein>